<dbReference type="Proteomes" id="UP001050808">
    <property type="component" value="Unassembled WGS sequence"/>
</dbReference>
<evidence type="ECO:0000313" key="3">
    <source>
        <dbReference type="Proteomes" id="UP001050808"/>
    </source>
</evidence>
<evidence type="ECO:0000313" key="2">
    <source>
        <dbReference type="EMBL" id="GHI40160.1"/>
    </source>
</evidence>
<dbReference type="EMBL" id="BNDY01000017">
    <property type="protein sequence ID" value="GHI40160.1"/>
    <property type="molecule type" value="Genomic_DNA"/>
</dbReference>
<feature type="compositionally biased region" description="Polar residues" evidence="1">
    <location>
        <begin position="65"/>
        <end position="85"/>
    </location>
</feature>
<evidence type="ECO:0000256" key="1">
    <source>
        <dbReference type="SAM" id="MobiDB-lite"/>
    </source>
</evidence>
<protein>
    <submittedName>
        <fullName evidence="2">Uncharacterized protein</fullName>
    </submittedName>
</protein>
<keyword evidence="3" id="KW-1185">Reference proteome</keyword>
<name>A0ABQ3QS92_9ACTN</name>
<sequence>MVITKQTRGGQSLDEYRIIVRDAQLVPIDLIDDHLSLEMALKFKGILRTGQGPGAATRASVPGWGSSSPRQGQGVKSDTYVTSASAEGGAPSRGLQDRRSTGGT</sequence>
<comment type="caution">
    <text evidence="2">The sequence shown here is derived from an EMBL/GenBank/DDBJ whole genome shotgun (WGS) entry which is preliminary data.</text>
</comment>
<feature type="region of interest" description="Disordered" evidence="1">
    <location>
        <begin position="49"/>
        <end position="104"/>
    </location>
</feature>
<proteinExistence type="predicted"/>
<reference evidence="2" key="1">
    <citation type="submission" date="2024-05" db="EMBL/GenBank/DDBJ databases">
        <title>Whole genome shotgun sequence of Streptomyces violascens NBRC 12920.</title>
        <authorList>
            <person name="Komaki H."/>
            <person name="Tamura T."/>
        </authorList>
    </citation>
    <scope>NUCLEOTIDE SEQUENCE</scope>
    <source>
        <strain evidence="2">NBRC 12920</strain>
    </source>
</reference>
<feature type="compositionally biased region" description="Basic and acidic residues" evidence="1">
    <location>
        <begin position="95"/>
        <end position="104"/>
    </location>
</feature>
<gene>
    <name evidence="2" type="ORF">Sviol_45680</name>
</gene>
<organism evidence="2 3">
    <name type="scientific">Streptomyces violascens</name>
    <dbReference type="NCBI Taxonomy" id="67381"/>
    <lineage>
        <taxon>Bacteria</taxon>
        <taxon>Bacillati</taxon>
        <taxon>Actinomycetota</taxon>
        <taxon>Actinomycetes</taxon>
        <taxon>Kitasatosporales</taxon>
        <taxon>Streptomycetaceae</taxon>
        <taxon>Streptomyces</taxon>
    </lineage>
</organism>
<accession>A0ABQ3QS92</accession>